<dbReference type="InterPro" id="IPR005162">
    <property type="entry name" value="Retrotrans_gag_dom"/>
</dbReference>
<evidence type="ECO:0000259" key="3">
    <source>
        <dbReference type="PROSITE" id="PS50158"/>
    </source>
</evidence>
<keyword evidence="1" id="KW-0862">Zinc</keyword>
<dbReference type="RefSeq" id="XP_032457504.1">
    <property type="nucleotide sequence ID" value="XM_032601613.1"/>
</dbReference>
<name>A0A7M7R4Q7_NASVI</name>
<keyword evidence="1" id="KW-0863">Zinc-finger</keyword>
<feature type="compositionally biased region" description="Low complexity" evidence="2">
    <location>
        <begin position="492"/>
        <end position="501"/>
    </location>
</feature>
<feature type="region of interest" description="Disordered" evidence="2">
    <location>
        <begin position="107"/>
        <end position="146"/>
    </location>
</feature>
<feature type="compositionally biased region" description="Basic and acidic residues" evidence="2">
    <location>
        <begin position="731"/>
        <end position="743"/>
    </location>
</feature>
<dbReference type="PANTHER" id="PTHR33223:SF6">
    <property type="entry name" value="CCHC-TYPE DOMAIN-CONTAINING PROTEIN"/>
    <property type="match status" value="1"/>
</dbReference>
<feature type="region of interest" description="Disordered" evidence="2">
    <location>
        <begin position="243"/>
        <end position="306"/>
    </location>
</feature>
<dbReference type="InterPro" id="IPR036875">
    <property type="entry name" value="Znf_CCHC_sf"/>
</dbReference>
<protein>
    <recommendedName>
        <fullName evidence="3">CCHC-type domain-containing protein</fullName>
    </recommendedName>
</protein>
<dbReference type="InParanoid" id="A0A7M7R4Q7"/>
<dbReference type="Gene3D" id="4.10.60.10">
    <property type="entry name" value="Zinc finger, CCHC-type"/>
    <property type="match status" value="1"/>
</dbReference>
<feature type="compositionally biased region" description="Polar residues" evidence="2">
    <location>
        <begin position="256"/>
        <end position="274"/>
    </location>
</feature>
<dbReference type="GO" id="GO:0008270">
    <property type="term" value="F:zinc ion binding"/>
    <property type="evidence" value="ECO:0007669"/>
    <property type="project" value="UniProtKB-KW"/>
</dbReference>
<accession>A0A7M7R4Q7</accession>
<proteinExistence type="predicted"/>
<dbReference type="KEGG" id="nvi:116416526"/>
<evidence type="ECO:0000313" key="4">
    <source>
        <dbReference type="EnsemblMetazoa" id="XP_032457504"/>
    </source>
</evidence>
<feature type="compositionally biased region" description="Low complexity" evidence="2">
    <location>
        <begin position="280"/>
        <end position="291"/>
    </location>
</feature>
<dbReference type="InterPro" id="IPR001878">
    <property type="entry name" value="Znf_CCHC"/>
</dbReference>
<feature type="compositionally biased region" description="Low complexity" evidence="2">
    <location>
        <begin position="753"/>
        <end position="770"/>
    </location>
</feature>
<reference evidence="4" key="1">
    <citation type="submission" date="2021-01" db="UniProtKB">
        <authorList>
            <consortium name="EnsemblMetazoa"/>
        </authorList>
    </citation>
    <scope>IDENTIFICATION</scope>
</reference>
<dbReference type="Proteomes" id="UP000002358">
    <property type="component" value="Unassembled WGS sequence"/>
</dbReference>
<dbReference type="GO" id="GO:0003676">
    <property type="term" value="F:nucleic acid binding"/>
    <property type="evidence" value="ECO:0007669"/>
    <property type="project" value="InterPro"/>
</dbReference>
<feature type="domain" description="CCHC-type" evidence="3">
    <location>
        <begin position="831"/>
        <end position="846"/>
    </location>
</feature>
<keyword evidence="5" id="KW-1185">Reference proteome</keyword>
<dbReference type="Pfam" id="PF00098">
    <property type="entry name" value="zf-CCHC"/>
    <property type="match status" value="2"/>
</dbReference>
<dbReference type="EnsemblMetazoa" id="XM_032601613">
    <property type="protein sequence ID" value="XP_032457504"/>
    <property type="gene ID" value="LOC116416526"/>
</dbReference>
<keyword evidence="1" id="KW-0479">Metal-binding</keyword>
<organism evidence="4 5">
    <name type="scientific">Nasonia vitripennis</name>
    <name type="common">Parasitic wasp</name>
    <dbReference type="NCBI Taxonomy" id="7425"/>
    <lineage>
        <taxon>Eukaryota</taxon>
        <taxon>Metazoa</taxon>
        <taxon>Ecdysozoa</taxon>
        <taxon>Arthropoda</taxon>
        <taxon>Hexapoda</taxon>
        <taxon>Insecta</taxon>
        <taxon>Pterygota</taxon>
        <taxon>Neoptera</taxon>
        <taxon>Endopterygota</taxon>
        <taxon>Hymenoptera</taxon>
        <taxon>Apocrita</taxon>
        <taxon>Proctotrupomorpha</taxon>
        <taxon>Chalcidoidea</taxon>
        <taxon>Pteromalidae</taxon>
        <taxon>Pteromalinae</taxon>
        <taxon>Nasonia</taxon>
    </lineage>
</organism>
<evidence type="ECO:0000256" key="1">
    <source>
        <dbReference type="PROSITE-ProRule" id="PRU00047"/>
    </source>
</evidence>
<feature type="compositionally biased region" description="Basic and acidic residues" evidence="2">
    <location>
        <begin position="434"/>
        <end position="453"/>
    </location>
</feature>
<feature type="compositionally biased region" description="Basic and acidic residues" evidence="2">
    <location>
        <begin position="292"/>
        <end position="306"/>
    </location>
</feature>
<dbReference type="OrthoDB" id="7701535at2759"/>
<feature type="region of interest" description="Disordered" evidence="2">
    <location>
        <begin position="731"/>
        <end position="817"/>
    </location>
</feature>
<dbReference type="AlphaFoldDB" id="A0A7M7R4Q7"/>
<evidence type="ECO:0000256" key="2">
    <source>
        <dbReference type="SAM" id="MobiDB-lite"/>
    </source>
</evidence>
<dbReference type="Pfam" id="PF03732">
    <property type="entry name" value="Retrotrans_gag"/>
    <property type="match status" value="1"/>
</dbReference>
<feature type="region of interest" description="Disordered" evidence="2">
    <location>
        <begin position="389"/>
        <end position="509"/>
    </location>
</feature>
<feature type="domain" description="CCHC-type" evidence="3">
    <location>
        <begin position="849"/>
        <end position="862"/>
    </location>
</feature>
<dbReference type="GeneID" id="116416526"/>
<dbReference type="PROSITE" id="PS50158">
    <property type="entry name" value="ZF_CCHC"/>
    <property type="match status" value="2"/>
</dbReference>
<dbReference type="PANTHER" id="PTHR33223">
    <property type="entry name" value="CCHC-TYPE DOMAIN-CONTAINING PROTEIN"/>
    <property type="match status" value="1"/>
</dbReference>
<feature type="compositionally biased region" description="Basic and acidic residues" evidence="2">
    <location>
        <begin position="391"/>
        <end position="403"/>
    </location>
</feature>
<dbReference type="SMR" id="A0A7M7R4Q7"/>
<dbReference type="SMART" id="SM00343">
    <property type="entry name" value="ZnF_C2HC"/>
    <property type="match status" value="2"/>
</dbReference>
<dbReference type="SUPFAM" id="SSF57756">
    <property type="entry name" value="Retrovirus zinc finger-like domains"/>
    <property type="match status" value="1"/>
</dbReference>
<sequence length="918" mass="103301">MNRAASNETHAAVMQRLMHSSREFRAMKFKIGRLSEYELDEELEARGFGLRGSAEVRRDRLLRAYISEANPTLDGVPWYEWDIEGARVAISNEEIERRILGEIPPKEGKKRRVNNDNPVRLINPRSSESENGGDDHRSGVNLNVPPSTAVATTTSSSVVTSRAGAALVTATAALSGRPITSAVIGNLISPPTPAPRGYRFENRMPVRHPGAWEYFSARIVRGIGESPIARPGLREIPSRVPVAESRPPLGRERWYTPSTTLAGGNVSATANCNEQRNEESSPVSSRAGRSSAESDRESENRYRETNERLNERVTRIGELRANGMTYEQARERALEEELELEGHRVFNQVMNEFDIEVEEEEVQRRHQRNLQQVCEEAWNKACQVIRQQNSLRREEEMRSEGLRRTSTQAIKRPTLQCPRWGKERIAEPVSQSENQREERKLFFDRTRPTDRSSESQSEVPHTSESRAKRTRRSELGQAGRKEGAARVRSPRGSLSLLSGSDSEFEHSSNHASTGRLSVIGCRNERMDSARDITKKLKDWGFQFSGEGRNEDPEEFLERLSDCRRGTRVSDIDWINVLPCIFQGEAGRWFRAKREKIQTWTEFCREFRHRYVTEYNREDLMEDLRRRTQHKGEKITTFLAKFEYIVSRFHRPPSKRELLQIAYRNILPEYRKAIGDKLIDSLEDLEKYGRRWQKQRDLDSRYAPPLPAEKIHVPGAAYTGGVTKPKVAAVETVDKEKESEETQKKGKKSKAKKATISTSASESEKVASASTNVGSGNKSKSTGKDAASSQDSTNKPKGGGNQPRTGRNPAAGAGKSPLGPINVSAGEFLGACFTCHRVGHRASQCPEVVCYRCREKGHTSRNCTTPPTAHTNSTPAHWITDAPKTHCQWCGREGVTLLSCPDCRVITTALGNLKLGAQK</sequence>
<evidence type="ECO:0000313" key="5">
    <source>
        <dbReference type="Proteomes" id="UP000002358"/>
    </source>
</evidence>